<evidence type="ECO:0000256" key="2">
    <source>
        <dbReference type="SAM" id="Phobius"/>
    </source>
</evidence>
<evidence type="ECO:0000256" key="1">
    <source>
        <dbReference type="SAM" id="MobiDB-lite"/>
    </source>
</evidence>
<feature type="region of interest" description="Disordered" evidence="1">
    <location>
        <begin position="159"/>
        <end position="225"/>
    </location>
</feature>
<accession>A0ABV1I6P4</accession>
<sequence length="253" mass="27542">MATVYNVMLYGGLALAIVFAIVAVVLFFVLKIPKAVGIATGSTARKKIDEIKEKGYESVQGGGASKQEAIKNHTSRISVRDVKSTAAEKHSEKGMANYEKAIADLGKKRLEDEGETATDILRDDAEEATDILREDEENLDINGSSFEEATDILREDADEEATDVLRNDEADEEATDILRSDEADEEATDILRSDEADEEATDILRSDDADEEATDVLRSDDADDSTAVLQGGRAASSVRMIKNVIIVHSDEEI</sequence>
<keyword evidence="4" id="KW-1185">Reference proteome</keyword>
<evidence type="ECO:0000313" key="3">
    <source>
        <dbReference type="EMBL" id="MEQ2591875.1"/>
    </source>
</evidence>
<dbReference type="RefSeq" id="WP_015534338.1">
    <property type="nucleotide sequence ID" value="NZ_JAOQJT010000001.1"/>
</dbReference>
<dbReference type="EMBL" id="JBBNGJ010000002">
    <property type="protein sequence ID" value="MEQ2591875.1"/>
    <property type="molecule type" value="Genomic_DNA"/>
</dbReference>
<name>A0ABV1I6P4_9FIRM</name>
<keyword evidence="2" id="KW-1133">Transmembrane helix</keyword>
<keyword evidence="2" id="KW-0812">Transmembrane</keyword>
<dbReference type="Proteomes" id="UP001494672">
    <property type="component" value="Unassembled WGS sequence"/>
</dbReference>
<keyword evidence="2" id="KW-0472">Membrane</keyword>
<gene>
    <name evidence="3" type="ORF">AAAU18_02975</name>
</gene>
<feature type="transmembrane region" description="Helical" evidence="2">
    <location>
        <begin position="7"/>
        <end position="30"/>
    </location>
</feature>
<organism evidence="3 4">
    <name type="scientific">Coprococcus aceti</name>
    <dbReference type="NCBI Taxonomy" id="2981786"/>
    <lineage>
        <taxon>Bacteria</taxon>
        <taxon>Bacillati</taxon>
        <taxon>Bacillota</taxon>
        <taxon>Clostridia</taxon>
        <taxon>Lachnospirales</taxon>
        <taxon>Lachnospiraceae</taxon>
        <taxon>Coprococcus</taxon>
    </lineage>
</organism>
<reference evidence="3 4" key="1">
    <citation type="submission" date="2024-04" db="EMBL/GenBank/DDBJ databases">
        <title>Human intestinal bacterial collection.</title>
        <authorList>
            <person name="Pauvert C."/>
            <person name="Hitch T.C.A."/>
            <person name="Clavel T."/>
        </authorList>
    </citation>
    <scope>NUCLEOTIDE SEQUENCE [LARGE SCALE GENOMIC DNA]</scope>
    <source>
        <strain evidence="3 4">CLA-AA-H181</strain>
    </source>
</reference>
<proteinExistence type="predicted"/>
<evidence type="ECO:0000313" key="4">
    <source>
        <dbReference type="Proteomes" id="UP001494672"/>
    </source>
</evidence>
<comment type="caution">
    <text evidence="3">The sequence shown here is derived from an EMBL/GenBank/DDBJ whole genome shotgun (WGS) entry which is preliminary data.</text>
</comment>
<protein>
    <submittedName>
        <fullName evidence="3">Uncharacterized protein</fullName>
    </submittedName>
</protein>